<evidence type="ECO:0000313" key="6">
    <source>
        <dbReference type="EMBL" id="CAG9315887.1"/>
    </source>
</evidence>
<comment type="subcellular location">
    <subcellularLocation>
        <location evidence="1">Cytoplasm</location>
        <location evidence="1">Cytoskeleton</location>
    </subcellularLocation>
</comment>
<accession>A0AAU9IN70</accession>
<evidence type="ECO:0000256" key="4">
    <source>
        <dbReference type="SAM" id="Coils"/>
    </source>
</evidence>
<sequence>MDYSFRSKESIEASWMKLENSFSTSQSANQSISVSARPNTSDFIQKPKSRCSREKFHHNRSASLQNQSMNTKHSRASSQDYPISHSHSISYSTFIPKTEQYSINGLDAYQIHRIYVAKCNDLKIPVLLDQEKNFFSYCHIHFTKRKFELSESGIGPKAAKAIGEVIEHNKEFAYLELSKNIMGDKGAIILAKALCRNTDLVHLDVSSNDITPEGASALIMLVLKHPSIASLNISSHEGLHRNRLGIVGASAIRRVLESSMIISFLNIAGTSIGPEGLISLSKGLKNSKTLVSLNIANNGIGSTGISNLAEAIASSSLKILNISLNKIGNEGCDIISNLLMGEFDAICPLETLDLSQNEISTRGAFNLFTAATGNIILQTLNLEKNKFSSGLSPAFHPFVCGNTKIKMLNLAFCQIKSEGICTVGDGLIKNKTLRILNISNNVIDDNGAEAISIGLHTNRGLKFLDLSNNFIKNKGGLALAQALKMNQCLEQINLKGNGLKDDAAQQLSEISRFRPNLVRLVLDLNPVSFKYLNDIKGHMKHNVSVHQKYLVPKLRSKISDIQFNESEFDTIRRKIESKMKEKTENQQKLEKQNVRYIEVKENEEKKYLVIHEEFEKLYEQRKELSKAIDELEGEIKKTKIIREREIKELSDKIAYTVSEAKQLEKQKTHKREQLGLLRNQHTNIINDLRAKLENEELLKRNAESTIYFAKKKLDEKSKELARIKNTENDKNIEAAKEEYETKIQNAIFDPKVPPTKLKPVKA</sequence>
<name>A0AAU9IN70_9CILI</name>
<dbReference type="Gene3D" id="3.80.10.10">
    <property type="entry name" value="Ribonuclease Inhibitor"/>
    <property type="match status" value="3"/>
</dbReference>
<keyword evidence="7" id="KW-1185">Reference proteome</keyword>
<feature type="compositionally biased region" description="Basic residues" evidence="5">
    <location>
        <begin position="47"/>
        <end position="60"/>
    </location>
</feature>
<reference evidence="6" key="1">
    <citation type="submission" date="2021-09" db="EMBL/GenBank/DDBJ databases">
        <authorList>
            <consortium name="AG Swart"/>
            <person name="Singh M."/>
            <person name="Singh A."/>
            <person name="Seah K."/>
            <person name="Emmerich C."/>
        </authorList>
    </citation>
    <scope>NUCLEOTIDE SEQUENCE</scope>
    <source>
        <strain evidence="6">ATCC30299</strain>
    </source>
</reference>
<dbReference type="GO" id="GO:0005856">
    <property type="term" value="C:cytoskeleton"/>
    <property type="evidence" value="ECO:0007669"/>
    <property type="project" value="UniProtKB-SubCell"/>
</dbReference>
<dbReference type="Pfam" id="PF13516">
    <property type="entry name" value="LRR_6"/>
    <property type="match status" value="7"/>
</dbReference>
<evidence type="ECO:0000256" key="1">
    <source>
        <dbReference type="ARBA" id="ARBA00004245"/>
    </source>
</evidence>
<dbReference type="PANTHER" id="PTHR24107">
    <property type="entry name" value="YNEIN REGULATORY COMPLEX SUBUNIT 5"/>
    <property type="match status" value="1"/>
</dbReference>
<gene>
    <name evidence="6" type="ORF">BSTOLATCC_MIC14631</name>
</gene>
<organism evidence="6 7">
    <name type="scientific">Blepharisma stoltei</name>
    <dbReference type="NCBI Taxonomy" id="1481888"/>
    <lineage>
        <taxon>Eukaryota</taxon>
        <taxon>Sar</taxon>
        <taxon>Alveolata</taxon>
        <taxon>Ciliophora</taxon>
        <taxon>Postciliodesmatophora</taxon>
        <taxon>Heterotrichea</taxon>
        <taxon>Heterotrichida</taxon>
        <taxon>Blepharismidae</taxon>
        <taxon>Blepharisma</taxon>
    </lineage>
</organism>
<evidence type="ECO:0000256" key="5">
    <source>
        <dbReference type="SAM" id="MobiDB-lite"/>
    </source>
</evidence>
<evidence type="ECO:0000313" key="7">
    <source>
        <dbReference type="Proteomes" id="UP001162131"/>
    </source>
</evidence>
<feature type="coiled-coil region" evidence="4">
    <location>
        <begin position="572"/>
        <end position="705"/>
    </location>
</feature>
<keyword evidence="3" id="KW-0206">Cytoskeleton</keyword>
<feature type="region of interest" description="Disordered" evidence="5">
    <location>
        <begin position="27"/>
        <end position="81"/>
    </location>
</feature>
<dbReference type="EMBL" id="CAJZBQ010000014">
    <property type="protein sequence ID" value="CAG9315887.1"/>
    <property type="molecule type" value="Genomic_DNA"/>
</dbReference>
<dbReference type="PANTHER" id="PTHR24107:SF2">
    <property type="entry name" value="NLR FAMILY CARD DOMAIN CONTAINING 3"/>
    <property type="match status" value="1"/>
</dbReference>
<dbReference type="SUPFAM" id="SSF52047">
    <property type="entry name" value="RNI-like"/>
    <property type="match status" value="2"/>
</dbReference>
<feature type="compositionally biased region" description="Polar residues" evidence="5">
    <location>
        <begin position="61"/>
        <end position="80"/>
    </location>
</feature>
<dbReference type="InterPro" id="IPR032675">
    <property type="entry name" value="LRR_dom_sf"/>
</dbReference>
<keyword evidence="4" id="KW-0175">Coiled coil</keyword>
<proteinExistence type="predicted"/>
<protein>
    <recommendedName>
        <fullName evidence="8">Leucine Rich Repeat family protein</fullName>
    </recommendedName>
</protein>
<keyword evidence="2" id="KW-0963">Cytoplasm</keyword>
<comment type="caution">
    <text evidence="6">The sequence shown here is derived from an EMBL/GenBank/DDBJ whole genome shotgun (WGS) entry which is preliminary data.</text>
</comment>
<dbReference type="AlphaFoldDB" id="A0AAU9IN70"/>
<dbReference type="InterPro" id="IPR001611">
    <property type="entry name" value="Leu-rich_rpt"/>
</dbReference>
<evidence type="ECO:0000256" key="3">
    <source>
        <dbReference type="ARBA" id="ARBA00023212"/>
    </source>
</evidence>
<dbReference type="PROSITE" id="PS51450">
    <property type="entry name" value="LRR"/>
    <property type="match status" value="1"/>
</dbReference>
<feature type="compositionally biased region" description="Polar residues" evidence="5">
    <location>
        <begin position="27"/>
        <end position="43"/>
    </location>
</feature>
<evidence type="ECO:0008006" key="8">
    <source>
        <dbReference type="Google" id="ProtNLM"/>
    </source>
</evidence>
<dbReference type="Proteomes" id="UP001162131">
    <property type="component" value="Unassembled WGS sequence"/>
</dbReference>
<dbReference type="SMART" id="SM00368">
    <property type="entry name" value="LRR_RI"/>
    <property type="match status" value="10"/>
</dbReference>
<dbReference type="InterPro" id="IPR052410">
    <property type="entry name" value="DRC5"/>
</dbReference>
<evidence type="ECO:0000256" key="2">
    <source>
        <dbReference type="ARBA" id="ARBA00022490"/>
    </source>
</evidence>